<gene>
    <name evidence="3" type="ORF">GCM10007935_08940</name>
</gene>
<keyword evidence="4" id="KW-1185">Reference proteome</keyword>
<accession>A0ABQ6C408</accession>
<proteinExistence type="predicted"/>
<dbReference type="Proteomes" id="UP001156903">
    <property type="component" value="Unassembled WGS sequence"/>
</dbReference>
<organism evidence="3 4">
    <name type="scientific">Hydrogenophaga electricum</name>
    <dbReference type="NCBI Taxonomy" id="1230953"/>
    <lineage>
        <taxon>Bacteria</taxon>
        <taxon>Pseudomonadati</taxon>
        <taxon>Pseudomonadota</taxon>
        <taxon>Betaproteobacteria</taxon>
        <taxon>Burkholderiales</taxon>
        <taxon>Comamonadaceae</taxon>
        <taxon>Hydrogenophaga</taxon>
    </lineage>
</organism>
<reference evidence="4" key="1">
    <citation type="journal article" date="2019" name="Int. J. Syst. Evol. Microbiol.">
        <title>The Global Catalogue of Microorganisms (GCM) 10K type strain sequencing project: providing services to taxonomists for standard genome sequencing and annotation.</title>
        <authorList>
            <consortium name="The Broad Institute Genomics Platform"/>
            <consortium name="The Broad Institute Genome Sequencing Center for Infectious Disease"/>
            <person name="Wu L."/>
            <person name="Ma J."/>
        </authorList>
    </citation>
    <scope>NUCLEOTIDE SEQUENCE [LARGE SCALE GENOMIC DNA]</scope>
    <source>
        <strain evidence="4">NBRC 109341</strain>
    </source>
</reference>
<keyword evidence="2" id="KW-0472">Membrane</keyword>
<dbReference type="InterPro" id="IPR036365">
    <property type="entry name" value="PGBD-like_sf"/>
</dbReference>
<evidence type="ECO:0000256" key="1">
    <source>
        <dbReference type="SAM" id="MobiDB-lite"/>
    </source>
</evidence>
<dbReference type="EMBL" id="BSPB01000004">
    <property type="protein sequence ID" value="GLS13465.1"/>
    <property type="molecule type" value="Genomic_DNA"/>
</dbReference>
<evidence type="ECO:0000256" key="2">
    <source>
        <dbReference type="SAM" id="Phobius"/>
    </source>
</evidence>
<feature type="compositionally biased region" description="Pro residues" evidence="1">
    <location>
        <begin position="182"/>
        <end position="194"/>
    </location>
</feature>
<feature type="region of interest" description="Disordered" evidence="1">
    <location>
        <begin position="170"/>
        <end position="194"/>
    </location>
</feature>
<name>A0ABQ6C408_9BURK</name>
<feature type="region of interest" description="Disordered" evidence="1">
    <location>
        <begin position="239"/>
        <end position="284"/>
    </location>
</feature>
<keyword evidence="2" id="KW-1133">Transmembrane helix</keyword>
<feature type="transmembrane region" description="Helical" evidence="2">
    <location>
        <begin position="211"/>
        <end position="229"/>
    </location>
</feature>
<evidence type="ECO:0008006" key="5">
    <source>
        <dbReference type="Google" id="ProtNLM"/>
    </source>
</evidence>
<evidence type="ECO:0000313" key="3">
    <source>
        <dbReference type="EMBL" id="GLS13465.1"/>
    </source>
</evidence>
<feature type="compositionally biased region" description="Low complexity" evidence="1">
    <location>
        <begin position="172"/>
        <end position="181"/>
    </location>
</feature>
<dbReference type="Gene3D" id="3.90.70.10">
    <property type="entry name" value="Cysteine proteinases"/>
    <property type="match status" value="1"/>
</dbReference>
<feature type="compositionally biased region" description="Low complexity" evidence="1">
    <location>
        <begin position="239"/>
        <end position="254"/>
    </location>
</feature>
<dbReference type="SUPFAM" id="SSF47090">
    <property type="entry name" value="PGBD-like"/>
    <property type="match status" value="1"/>
</dbReference>
<evidence type="ECO:0000313" key="4">
    <source>
        <dbReference type="Proteomes" id="UP001156903"/>
    </source>
</evidence>
<keyword evidence="2" id="KW-0812">Transmembrane</keyword>
<comment type="caution">
    <text evidence="3">The sequence shown here is derived from an EMBL/GenBank/DDBJ whole genome shotgun (WGS) entry which is preliminary data.</text>
</comment>
<protein>
    <recommendedName>
        <fullName evidence="5">Peptidoglycan binding-like domain-containing protein</fullName>
    </recommendedName>
</protein>
<sequence length="491" mass="52774">MAAVESTAGLYLLTSDQPDTAQALAQRLWDRFNGPARTAWVQQPRQTLTRFMQLLCQAFRLTLSSGDHPVALMQDLLRRSLGQSRAKGRPALLIVTQAHQAPFFVLRQLVALNAPDADGAVPLRIVLIGEPALRKTLEQAALQPVTAAMVGELHLEEEAAAAAELPWPDTCPPGAFDDAPAPGFPPANPGRTRPPSPAAVWRAWAVRQRRWLFAGAALVVLAVAATALLRPPPTVQTLAAPTVPDPASASASAPPAAPLPIPVEDTPRPAPPPPVAGASRIAASATETRADTGAASDGVLLPSLTDQLEEGWVALGQRWGAKLALAQPCDDALTQRLQCYRANKLAFKDLQAINRPGLLLLRQGDVARWVRLEGIQGDQILLASSGRQWSITTAQLNAEWTGSYATLWRLPPGQTSRVYTAAANDAAGRWLNQQLQRRQQARQLPGGQTLAERIEAFQRHEGLPVDGRATPTIFVRLMGVIDLGEPRLQQP</sequence>